<dbReference type="InterPro" id="IPR005828">
    <property type="entry name" value="MFS_sugar_transport-like"/>
</dbReference>
<name>A0A6P8AY08_PYRGI</name>
<evidence type="ECO:0000256" key="3">
    <source>
        <dbReference type="ARBA" id="ARBA00022692"/>
    </source>
</evidence>
<dbReference type="PANTHER" id="PTHR48022">
    <property type="entry name" value="PLASTIDIC GLUCOSE TRANSPORTER 4"/>
    <property type="match status" value="1"/>
</dbReference>
<feature type="transmembrane region" description="Helical" evidence="7">
    <location>
        <begin position="477"/>
        <end position="496"/>
    </location>
</feature>
<evidence type="ECO:0000256" key="1">
    <source>
        <dbReference type="ARBA" id="ARBA00004141"/>
    </source>
</evidence>
<dbReference type="InterPro" id="IPR020846">
    <property type="entry name" value="MFS_dom"/>
</dbReference>
<feature type="transmembrane region" description="Helical" evidence="7">
    <location>
        <begin position="117"/>
        <end position="135"/>
    </location>
</feature>
<organism evidence="9 10">
    <name type="scientific">Pyricularia grisea</name>
    <name type="common">Crabgrass-specific blast fungus</name>
    <name type="synonym">Magnaporthe grisea</name>
    <dbReference type="NCBI Taxonomy" id="148305"/>
    <lineage>
        <taxon>Eukaryota</taxon>
        <taxon>Fungi</taxon>
        <taxon>Dikarya</taxon>
        <taxon>Ascomycota</taxon>
        <taxon>Pezizomycotina</taxon>
        <taxon>Sordariomycetes</taxon>
        <taxon>Sordariomycetidae</taxon>
        <taxon>Magnaporthales</taxon>
        <taxon>Pyriculariaceae</taxon>
        <taxon>Pyricularia</taxon>
    </lineage>
</organism>
<dbReference type="InterPro" id="IPR005829">
    <property type="entry name" value="Sugar_transporter_CS"/>
</dbReference>
<feature type="transmembrane region" description="Helical" evidence="7">
    <location>
        <begin position="299"/>
        <end position="319"/>
    </location>
</feature>
<dbReference type="Proteomes" id="UP000515153">
    <property type="component" value="Chromosome VII"/>
</dbReference>
<evidence type="ECO:0000256" key="6">
    <source>
        <dbReference type="SAM" id="MobiDB-lite"/>
    </source>
</evidence>
<protein>
    <recommendedName>
        <fullName evidence="8">Major facilitator superfamily (MFS) profile domain-containing protein</fullName>
    </recommendedName>
</protein>
<feature type="transmembrane region" description="Helical" evidence="7">
    <location>
        <begin position="440"/>
        <end position="465"/>
    </location>
</feature>
<dbReference type="KEGG" id="pgri:PgNI_10594"/>
<reference evidence="9 10" key="1">
    <citation type="journal article" date="2019" name="Mol. Biol. Evol.">
        <title>Blast fungal genomes show frequent chromosomal changes, gene gains and losses, and effector gene turnover.</title>
        <authorList>
            <person name="Gomez Luciano L.B."/>
            <person name="Jason Tsai I."/>
            <person name="Chuma I."/>
            <person name="Tosa Y."/>
            <person name="Chen Y.H."/>
            <person name="Li J.Y."/>
            <person name="Li M.Y."/>
            <person name="Jade Lu M.Y."/>
            <person name="Nakayashiki H."/>
            <person name="Li W.H."/>
        </authorList>
    </citation>
    <scope>NUCLEOTIDE SEQUENCE [LARGE SCALE GENOMIC DNA]</scope>
    <source>
        <strain evidence="9 10">NI907</strain>
    </source>
</reference>
<feature type="transmembrane region" description="Helical" evidence="7">
    <location>
        <begin position="396"/>
        <end position="413"/>
    </location>
</feature>
<evidence type="ECO:0000313" key="10">
    <source>
        <dbReference type="RefSeq" id="XP_030979744.1"/>
    </source>
</evidence>
<dbReference type="FunFam" id="1.20.1250.20:FF:000117">
    <property type="entry name" value="MFS hexose transporter"/>
    <property type="match status" value="1"/>
</dbReference>
<dbReference type="GeneID" id="41965473"/>
<sequence length="560" mass="62778">MKVDLKASQAERAAQLQKPSKGYFFFGNKEYPRVKWWTRPNMRKLYFYCFVLIFVNIANGFDGSMMNSLQSLPYWQNFFGHPEGVTLGLLGSAMSLGSLITMGAVPWVCDTLGRKKGVIIGSVTTIIGVVLQSSAPNYNAFLASRFIIGAGMTLSTNAGPLLCAEIAFPQDRAIITTFMGCSYAVGSFVAAWTTYGTLKIESDWAWRLPSLLQAWATLIVFAVIWWIPESPRYWIARDQDEKAIEVLAKYHAEGDKDDPFVQTEFREIRAAFDLDRMNQTNTRWSDLYSTKGNRHRMSLVIALAVFGQWSGNGIIAYYLKLVLDSVDIKSPSDQLGINGGSKAMSLLVNLAVAFYIDKLGRRPILMISTLGMTICFIIWTILSAQHDLGGRSNPNLGRGVVAVMYMYNFSYNLKTGMPMTYTIEIMPFGLRAKTDRASRLILHIYQAAMIGGFITMAAVFFNQFINPSALKALAWRYYIVYCVFLGFEVWFIYFFVVETRYVPIEEIAKFFDGEKNDVLAATTAAEKLDRVESGVIETENVEDASNNTANARRAPEAKDG</sequence>
<feature type="transmembrane region" description="Helical" evidence="7">
    <location>
        <begin position="204"/>
        <end position="227"/>
    </location>
</feature>
<gene>
    <name evidence="10" type="ORF">PgNI_10594</name>
</gene>
<feature type="transmembrane region" description="Helical" evidence="7">
    <location>
        <begin position="363"/>
        <end position="384"/>
    </location>
</feature>
<dbReference type="AlphaFoldDB" id="A0A6P8AY08"/>
<dbReference type="GO" id="GO:0016020">
    <property type="term" value="C:membrane"/>
    <property type="evidence" value="ECO:0007669"/>
    <property type="project" value="UniProtKB-SubCell"/>
</dbReference>
<evidence type="ECO:0000256" key="5">
    <source>
        <dbReference type="ARBA" id="ARBA00023136"/>
    </source>
</evidence>
<dbReference type="GO" id="GO:0005351">
    <property type="term" value="F:carbohydrate:proton symporter activity"/>
    <property type="evidence" value="ECO:0007669"/>
    <property type="project" value="TreeGrafter"/>
</dbReference>
<dbReference type="PROSITE" id="PS50850">
    <property type="entry name" value="MFS"/>
    <property type="match status" value="1"/>
</dbReference>
<dbReference type="RefSeq" id="XP_030979744.1">
    <property type="nucleotide sequence ID" value="XM_031130567.1"/>
</dbReference>
<proteinExistence type="inferred from homology"/>
<feature type="region of interest" description="Disordered" evidence="6">
    <location>
        <begin position="538"/>
        <end position="560"/>
    </location>
</feature>
<accession>A0A6P8AY08</accession>
<feature type="transmembrane region" description="Helical" evidence="7">
    <location>
        <begin position="174"/>
        <end position="192"/>
    </location>
</feature>
<evidence type="ECO:0000256" key="4">
    <source>
        <dbReference type="ARBA" id="ARBA00022989"/>
    </source>
</evidence>
<feature type="domain" description="Major facilitator superfamily (MFS) profile" evidence="8">
    <location>
        <begin position="48"/>
        <end position="500"/>
    </location>
</feature>
<keyword evidence="3 7" id="KW-0812">Transmembrane</keyword>
<reference evidence="10" key="3">
    <citation type="submission" date="2025-08" db="UniProtKB">
        <authorList>
            <consortium name="RefSeq"/>
        </authorList>
    </citation>
    <scope>IDENTIFICATION</scope>
    <source>
        <strain evidence="10">NI907</strain>
    </source>
</reference>
<evidence type="ECO:0000259" key="8">
    <source>
        <dbReference type="PROSITE" id="PS50850"/>
    </source>
</evidence>
<feature type="transmembrane region" description="Helical" evidence="7">
    <location>
        <begin position="339"/>
        <end position="356"/>
    </location>
</feature>
<keyword evidence="9" id="KW-1185">Reference proteome</keyword>
<dbReference type="PANTHER" id="PTHR48022:SF63">
    <property type="entry name" value="TRANSPORTER, PUTATIVE-RELATED"/>
    <property type="match status" value="1"/>
</dbReference>
<comment type="similarity">
    <text evidence="2">Belongs to the major facilitator superfamily. Sugar transporter (TC 2.A.1.1) family.</text>
</comment>
<comment type="subcellular location">
    <subcellularLocation>
        <location evidence="1">Membrane</location>
        <topology evidence="1">Multi-pass membrane protein</topology>
    </subcellularLocation>
</comment>
<feature type="transmembrane region" description="Helical" evidence="7">
    <location>
        <begin position="85"/>
        <end position="105"/>
    </location>
</feature>
<dbReference type="InterPro" id="IPR050360">
    <property type="entry name" value="MFS_Sugar_Transporters"/>
</dbReference>
<evidence type="ECO:0000256" key="7">
    <source>
        <dbReference type="SAM" id="Phobius"/>
    </source>
</evidence>
<dbReference type="SUPFAM" id="SSF103473">
    <property type="entry name" value="MFS general substrate transporter"/>
    <property type="match status" value="1"/>
</dbReference>
<reference evidence="10" key="2">
    <citation type="submission" date="2019-10" db="EMBL/GenBank/DDBJ databases">
        <authorList>
            <consortium name="NCBI Genome Project"/>
        </authorList>
    </citation>
    <scope>NUCLEOTIDE SEQUENCE</scope>
    <source>
        <strain evidence="10">NI907</strain>
    </source>
</reference>
<dbReference type="PROSITE" id="PS00216">
    <property type="entry name" value="SUGAR_TRANSPORT_1"/>
    <property type="match status" value="1"/>
</dbReference>
<dbReference type="Gene3D" id="1.20.1250.20">
    <property type="entry name" value="MFS general substrate transporter like domains"/>
    <property type="match status" value="1"/>
</dbReference>
<keyword evidence="4 7" id="KW-1133">Transmembrane helix</keyword>
<evidence type="ECO:0000256" key="2">
    <source>
        <dbReference type="ARBA" id="ARBA00010992"/>
    </source>
</evidence>
<dbReference type="InterPro" id="IPR036259">
    <property type="entry name" value="MFS_trans_sf"/>
</dbReference>
<dbReference type="Pfam" id="PF00083">
    <property type="entry name" value="Sugar_tr"/>
    <property type="match status" value="1"/>
</dbReference>
<evidence type="ECO:0000313" key="9">
    <source>
        <dbReference type="Proteomes" id="UP000515153"/>
    </source>
</evidence>
<feature type="transmembrane region" description="Helical" evidence="7">
    <location>
        <begin position="45"/>
        <end position="65"/>
    </location>
</feature>
<feature type="transmembrane region" description="Helical" evidence="7">
    <location>
        <begin position="141"/>
        <end position="162"/>
    </location>
</feature>
<keyword evidence="5 7" id="KW-0472">Membrane</keyword>